<dbReference type="InterPro" id="IPR009363">
    <property type="entry name" value="Phage_Mu_Gp16"/>
</dbReference>
<name>A0A2S5J511_CAMHY</name>
<evidence type="ECO:0000313" key="2">
    <source>
        <dbReference type="Proteomes" id="UP000239685"/>
    </source>
</evidence>
<sequence length="147" mass="17354">MKRSSKTAELKRFYIKMIHTLKHNYFVDDECRKLYLQAQYGKDSLSKLSIEELREVLELVGYKPYKGVKFKKPVSKNGNATKKQIAMIYGLWNEVARDKSEWALRKFIDRIIGKIPFYLWYLDKKEASEVILGLRNMAKKAKDAKQL</sequence>
<dbReference type="EMBL" id="NIQP01000003">
    <property type="protein sequence ID" value="PPB72057.1"/>
    <property type="molecule type" value="Genomic_DNA"/>
</dbReference>
<accession>A0A2S5J511</accession>
<proteinExistence type="predicted"/>
<dbReference type="Pfam" id="PF06252">
    <property type="entry name" value="GemA"/>
    <property type="match status" value="1"/>
</dbReference>
<protein>
    <submittedName>
        <fullName evidence="1">Uncharacterized protein</fullName>
    </submittedName>
</protein>
<gene>
    <name evidence="1" type="ORF">CDQ78_03765</name>
</gene>
<dbReference type="Proteomes" id="UP000239685">
    <property type="component" value="Unassembled WGS sequence"/>
</dbReference>
<dbReference type="RefSeq" id="WP_104064293.1">
    <property type="nucleotide sequence ID" value="NZ_NIQE01000004.1"/>
</dbReference>
<evidence type="ECO:0000313" key="1">
    <source>
        <dbReference type="EMBL" id="PPB72057.1"/>
    </source>
</evidence>
<comment type="caution">
    <text evidence="1">The sequence shown here is derived from an EMBL/GenBank/DDBJ whole genome shotgun (WGS) entry which is preliminary data.</text>
</comment>
<reference evidence="1 2" key="1">
    <citation type="submission" date="2017-06" db="EMBL/GenBank/DDBJ databases">
        <title>Updating the genomic taxonomy and epidemiology of Campylobacter hyointestinalis; discovery in New Zealand farmed ruminants.</title>
        <authorList>
            <person name="Wilkinson D.A."/>
            <person name="Fayaz A."/>
            <person name="Biggs P.J."/>
            <person name="Midwinter A.C."/>
        </authorList>
    </citation>
    <scope>NUCLEOTIDE SEQUENCE [LARGE SCALE GENOMIC DNA]</scope>
    <source>
        <strain evidence="1 2">S1614a</strain>
    </source>
</reference>
<dbReference type="AlphaFoldDB" id="A0A2S5J511"/>
<organism evidence="1 2">
    <name type="scientific">Campylobacter hyointestinalis subsp. hyointestinalis</name>
    <dbReference type="NCBI Taxonomy" id="91352"/>
    <lineage>
        <taxon>Bacteria</taxon>
        <taxon>Pseudomonadati</taxon>
        <taxon>Campylobacterota</taxon>
        <taxon>Epsilonproteobacteria</taxon>
        <taxon>Campylobacterales</taxon>
        <taxon>Campylobacteraceae</taxon>
        <taxon>Campylobacter</taxon>
    </lineage>
</organism>